<sequence>MLKKRHQSKHKYLEFKKYHSISTIDVELFVEQMYKKIYNATIYSHYSNFIGITNNNKIVSVLGFRYAKNKRLFLEQYLTQPIELLLSNKLKISTINREHIIEIGSFVSQDSFATLLMLEQLIIYLKKQNIHYVCVTVTKHLERYFKIMGIKGIRMSAAKYNNLHTNINDWGNYYEHKPNVFFVKTKDLYIIKKSPLLISNKSLYEYGNFLLKTE</sequence>
<organism evidence="1">
    <name type="scientific">hydrothermal vent metagenome</name>
    <dbReference type="NCBI Taxonomy" id="652676"/>
    <lineage>
        <taxon>unclassified sequences</taxon>
        <taxon>metagenomes</taxon>
        <taxon>ecological metagenomes</taxon>
    </lineage>
</organism>
<dbReference type="EMBL" id="FPHJ01000061">
    <property type="protein sequence ID" value="SFV68306.1"/>
    <property type="molecule type" value="Genomic_DNA"/>
</dbReference>
<reference evidence="1" key="1">
    <citation type="submission" date="2016-10" db="EMBL/GenBank/DDBJ databases">
        <authorList>
            <person name="de Groot N.N."/>
        </authorList>
    </citation>
    <scope>NUCLEOTIDE SEQUENCE</scope>
</reference>
<proteinExistence type="predicted"/>
<protein>
    <submittedName>
        <fullName evidence="1">Thermostable hemolysin delta-VPH</fullName>
    </submittedName>
</protein>
<dbReference type="AlphaFoldDB" id="A0A1W1CR70"/>
<gene>
    <name evidence="1" type="ORF">MNB_SUP05-5-1003</name>
</gene>
<name>A0A1W1CR70_9ZZZZ</name>
<evidence type="ECO:0000313" key="1">
    <source>
        <dbReference type="EMBL" id="SFV68306.1"/>
    </source>
</evidence>
<accession>A0A1W1CR70</accession>
<dbReference type="Pfam" id="PF12261">
    <property type="entry name" value="T_hemolysin"/>
    <property type="match status" value="1"/>
</dbReference>
<dbReference type="InterPro" id="IPR022050">
    <property type="entry name" value="T_hemolysin"/>
</dbReference>